<evidence type="ECO:0000313" key="3">
    <source>
        <dbReference type="Proteomes" id="UP000253919"/>
    </source>
</evidence>
<name>A0A369QW92_9BACT</name>
<keyword evidence="3" id="KW-1185">Reference proteome</keyword>
<evidence type="ECO:0000256" key="1">
    <source>
        <dbReference type="SAM" id="SignalP"/>
    </source>
</evidence>
<dbReference type="RefSeq" id="WP_115375290.1">
    <property type="nucleotide sequence ID" value="NZ_QASA01000001.1"/>
</dbReference>
<gene>
    <name evidence="2" type="ORF">AHMF7616_05059</name>
</gene>
<keyword evidence="1" id="KW-0732">Signal</keyword>
<protein>
    <recommendedName>
        <fullName evidence="4">Carboxypeptidase regulatory-like domain-containing protein</fullName>
    </recommendedName>
</protein>
<dbReference type="InterPro" id="IPR008969">
    <property type="entry name" value="CarboxyPept-like_regulatory"/>
</dbReference>
<dbReference type="AlphaFoldDB" id="A0A369QW92"/>
<dbReference type="Proteomes" id="UP000253919">
    <property type="component" value="Unassembled WGS sequence"/>
</dbReference>
<dbReference type="SUPFAM" id="SSF49464">
    <property type="entry name" value="Carboxypeptidase regulatory domain-like"/>
    <property type="match status" value="1"/>
</dbReference>
<dbReference type="Gene3D" id="2.60.40.1120">
    <property type="entry name" value="Carboxypeptidase-like, regulatory domain"/>
    <property type="match status" value="1"/>
</dbReference>
<organism evidence="2 3">
    <name type="scientific">Adhaeribacter pallidiroseus</name>
    <dbReference type="NCBI Taxonomy" id="2072847"/>
    <lineage>
        <taxon>Bacteria</taxon>
        <taxon>Pseudomonadati</taxon>
        <taxon>Bacteroidota</taxon>
        <taxon>Cytophagia</taxon>
        <taxon>Cytophagales</taxon>
        <taxon>Hymenobacteraceae</taxon>
        <taxon>Adhaeribacter</taxon>
    </lineage>
</organism>
<accession>A0A369QW92</accession>
<reference evidence="2 3" key="1">
    <citation type="submission" date="2018-04" db="EMBL/GenBank/DDBJ databases">
        <title>Adhaeribacter sp. HMF7616 genome sequencing and assembly.</title>
        <authorList>
            <person name="Kang H."/>
            <person name="Kang J."/>
            <person name="Cha I."/>
            <person name="Kim H."/>
            <person name="Joh K."/>
        </authorList>
    </citation>
    <scope>NUCLEOTIDE SEQUENCE [LARGE SCALE GENOMIC DNA]</scope>
    <source>
        <strain evidence="2 3">HMF7616</strain>
    </source>
</reference>
<evidence type="ECO:0000313" key="2">
    <source>
        <dbReference type="EMBL" id="RDC66428.1"/>
    </source>
</evidence>
<proteinExistence type="predicted"/>
<sequence>MKFFVLVLLLCFCGWSLTMAQDLPPTAPGVTGTIKGTVQDSLKQEPLGYVTVILLETGKKEPIKTTLSRDNGSFELSGLPAKSYQLVLEILPKN</sequence>
<dbReference type="OrthoDB" id="881540at2"/>
<feature type="chain" id="PRO_5016761243" description="Carboxypeptidase regulatory-like domain-containing protein" evidence="1">
    <location>
        <begin position="21"/>
        <end position="94"/>
    </location>
</feature>
<feature type="signal peptide" evidence="1">
    <location>
        <begin position="1"/>
        <end position="20"/>
    </location>
</feature>
<comment type="caution">
    <text evidence="2">The sequence shown here is derived from an EMBL/GenBank/DDBJ whole genome shotgun (WGS) entry which is preliminary data.</text>
</comment>
<dbReference type="EMBL" id="QASA01000001">
    <property type="protein sequence ID" value="RDC66428.1"/>
    <property type="molecule type" value="Genomic_DNA"/>
</dbReference>
<evidence type="ECO:0008006" key="4">
    <source>
        <dbReference type="Google" id="ProtNLM"/>
    </source>
</evidence>
<dbReference type="Pfam" id="PF13620">
    <property type="entry name" value="CarboxypepD_reg"/>
    <property type="match status" value="1"/>
</dbReference>